<dbReference type="InterPro" id="IPR000949">
    <property type="entry name" value="ELM2_dom"/>
</dbReference>
<dbReference type="PANTHER" id="PTHR46872:SF10">
    <property type="entry name" value="MYB-LIKE DOMAIN-CONTAINING PROTEIN"/>
    <property type="match status" value="1"/>
</dbReference>
<evidence type="ECO:0000256" key="1">
    <source>
        <dbReference type="ARBA" id="ARBA00023242"/>
    </source>
</evidence>
<evidence type="ECO:0000313" key="4">
    <source>
        <dbReference type="EMBL" id="DAD28412.1"/>
    </source>
</evidence>
<dbReference type="Proteomes" id="UP000607653">
    <property type="component" value="Unassembled WGS sequence"/>
</dbReference>
<name>A0A822Y807_NELNU</name>
<dbReference type="SMART" id="SM01189">
    <property type="entry name" value="ELM2"/>
    <property type="match status" value="1"/>
</dbReference>
<evidence type="ECO:0000256" key="2">
    <source>
        <dbReference type="SAM" id="MobiDB-lite"/>
    </source>
</evidence>
<feature type="compositionally biased region" description="Polar residues" evidence="2">
    <location>
        <begin position="28"/>
        <end position="51"/>
    </location>
</feature>
<evidence type="ECO:0000259" key="3">
    <source>
        <dbReference type="PROSITE" id="PS51156"/>
    </source>
</evidence>
<feature type="region of interest" description="Disordered" evidence="2">
    <location>
        <begin position="1"/>
        <end position="52"/>
    </location>
</feature>
<reference evidence="4 5" key="1">
    <citation type="journal article" date="2020" name="Mol. Biol. Evol.">
        <title>Distinct Expression and Methylation Patterns for Genes with Different Fates following a Single Whole-Genome Duplication in Flowering Plants.</title>
        <authorList>
            <person name="Shi T."/>
            <person name="Rahmani R.S."/>
            <person name="Gugger P.F."/>
            <person name="Wang M."/>
            <person name="Li H."/>
            <person name="Zhang Y."/>
            <person name="Li Z."/>
            <person name="Wang Q."/>
            <person name="Van de Peer Y."/>
            <person name="Marchal K."/>
            <person name="Chen J."/>
        </authorList>
    </citation>
    <scope>NUCLEOTIDE SEQUENCE [LARGE SCALE GENOMIC DNA]</scope>
    <source>
        <tissue evidence="4">Leaf</tissue>
    </source>
</reference>
<keyword evidence="5" id="KW-1185">Reference proteome</keyword>
<protein>
    <recommendedName>
        <fullName evidence="3">ELM2 domain-containing protein</fullName>
    </recommendedName>
</protein>
<accession>A0A822Y807</accession>
<comment type="caution">
    <text evidence="4">The sequence shown here is derived from an EMBL/GenBank/DDBJ whole genome shotgun (WGS) entry which is preliminary data.</text>
</comment>
<dbReference type="AlphaFoldDB" id="A0A822Y807"/>
<gene>
    <name evidence="4" type="ORF">HUJ06_029880</name>
</gene>
<sequence length="265" mass="29429">MESNEQSSIGLSGREGSLSSSLPCIKNSAESTGSSNQPTLQNPSGSMNLLNFDNDLPRKRVIVDPHFQDEVMNWSNPPIKNVMVLIDSNDPNPSSLQIQGSAKTSKFEFVDNLPGSLQTFVESSTNPTKKHIRSLLDSANSMTASNKSNNKKPKQLNLQTPRRSLRLMNFIGDHLPRLNIPVGPCFQADVPEWIDPPKRETLYNEDSSWLGTRIWPMEGRSTESELVGKGRSDTCSCASPGSADCIKCHINEERLRLQFEWVLLS</sequence>
<feature type="domain" description="ELM2" evidence="3">
    <location>
        <begin position="178"/>
        <end position="265"/>
    </location>
</feature>
<dbReference type="PROSITE" id="PS51156">
    <property type="entry name" value="ELM2"/>
    <property type="match status" value="1"/>
</dbReference>
<proteinExistence type="predicted"/>
<dbReference type="PANTHER" id="PTHR46872">
    <property type="entry name" value="DNA BINDING PROTEIN"/>
    <property type="match status" value="1"/>
</dbReference>
<dbReference type="EMBL" id="DUZY01000002">
    <property type="protein sequence ID" value="DAD28412.1"/>
    <property type="molecule type" value="Genomic_DNA"/>
</dbReference>
<organism evidence="4 5">
    <name type="scientific">Nelumbo nucifera</name>
    <name type="common">Sacred lotus</name>
    <dbReference type="NCBI Taxonomy" id="4432"/>
    <lineage>
        <taxon>Eukaryota</taxon>
        <taxon>Viridiplantae</taxon>
        <taxon>Streptophyta</taxon>
        <taxon>Embryophyta</taxon>
        <taxon>Tracheophyta</taxon>
        <taxon>Spermatophyta</taxon>
        <taxon>Magnoliopsida</taxon>
        <taxon>Proteales</taxon>
        <taxon>Nelumbonaceae</taxon>
        <taxon>Nelumbo</taxon>
    </lineage>
</organism>
<keyword evidence="1" id="KW-0539">Nucleus</keyword>
<evidence type="ECO:0000313" key="5">
    <source>
        <dbReference type="Proteomes" id="UP000607653"/>
    </source>
</evidence>
<feature type="compositionally biased region" description="Low complexity" evidence="2">
    <location>
        <begin position="7"/>
        <end position="22"/>
    </location>
</feature>